<evidence type="ECO:0000256" key="1">
    <source>
        <dbReference type="ARBA" id="ARBA00004442"/>
    </source>
</evidence>
<dbReference type="EMBL" id="MUHA01000009">
    <property type="protein sequence ID" value="OXB00610.1"/>
    <property type="molecule type" value="Genomic_DNA"/>
</dbReference>
<reference evidence="9 10" key="1">
    <citation type="submission" date="2016-11" db="EMBL/GenBank/DDBJ databases">
        <title>Whole genomes of Flavobacteriaceae.</title>
        <authorList>
            <person name="Stine C."/>
            <person name="Li C."/>
            <person name="Tadesse D."/>
        </authorList>
    </citation>
    <scope>NUCLEOTIDE SEQUENCE [LARGE SCALE GENOMIC DNA]</scope>
    <source>
        <strain evidence="9 10">CCUG 59446</strain>
    </source>
</reference>
<evidence type="ECO:0000313" key="9">
    <source>
        <dbReference type="EMBL" id="OXB00610.1"/>
    </source>
</evidence>
<accession>A0A226I209</accession>
<feature type="signal peptide" evidence="6">
    <location>
        <begin position="1"/>
        <end position="21"/>
    </location>
</feature>
<evidence type="ECO:0000256" key="3">
    <source>
        <dbReference type="ARBA" id="ARBA00022729"/>
    </source>
</evidence>
<evidence type="ECO:0000256" key="4">
    <source>
        <dbReference type="ARBA" id="ARBA00023136"/>
    </source>
</evidence>
<dbReference type="Pfam" id="PF14322">
    <property type="entry name" value="SusD-like_3"/>
    <property type="match status" value="1"/>
</dbReference>
<dbReference type="SUPFAM" id="SSF48452">
    <property type="entry name" value="TPR-like"/>
    <property type="match status" value="1"/>
</dbReference>
<comment type="caution">
    <text evidence="9">The sequence shown here is derived from an EMBL/GenBank/DDBJ whole genome shotgun (WGS) entry which is preliminary data.</text>
</comment>
<keyword evidence="4" id="KW-0472">Membrane</keyword>
<keyword evidence="3 6" id="KW-0732">Signal</keyword>
<evidence type="ECO:0000259" key="7">
    <source>
        <dbReference type="Pfam" id="PF07980"/>
    </source>
</evidence>
<dbReference type="GO" id="GO:0009279">
    <property type="term" value="C:cell outer membrane"/>
    <property type="evidence" value="ECO:0007669"/>
    <property type="project" value="UniProtKB-SubCell"/>
</dbReference>
<dbReference type="CDD" id="cd08977">
    <property type="entry name" value="SusD"/>
    <property type="match status" value="1"/>
</dbReference>
<dbReference type="Gene3D" id="1.25.40.390">
    <property type="match status" value="1"/>
</dbReference>
<keyword evidence="10" id="KW-1185">Reference proteome</keyword>
<dbReference type="InterPro" id="IPR011990">
    <property type="entry name" value="TPR-like_helical_dom_sf"/>
</dbReference>
<protein>
    <submittedName>
        <fullName evidence="9">RagB/SusD family nutrient uptake outer membrane protein</fullName>
    </submittedName>
</protein>
<dbReference type="InterPro" id="IPR033985">
    <property type="entry name" value="SusD-like_N"/>
</dbReference>
<evidence type="ECO:0000256" key="2">
    <source>
        <dbReference type="ARBA" id="ARBA00006275"/>
    </source>
</evidence>
<dbReference type="InterPro" id="IPR012944">
    <property type="entry name" value="SusD_RagB_dom"/>
</dbReference>
<feature type="domain" description="RagB/SusD" evidence="7">
    <location>
        <begin position="341"/>
        <end position="466"/>
    </location>
</feature>
<dbReference type="RefSeq" id="WP_089053814.1">
    <property type="nucleotide sequence ID" value="NZ_MUHA01000009.1"/>
</dbReference>
<evidence type="ECO:0000259" key="8">
    <source>
        <dbReference type="Pfam" id="PF14322"/>
    </source>
</evidence>
<proteinExistence type="inferred from homology"/>
<evidence type="ECO:0000256" key="5">
    <source>
        <dbReference type="ARBA" id="ARBA00023237"/>
    </source>
</evidence>
<feature type="chain" id="PRO_5012307949" evidence="6">
    <location>
        <begin position="22"/>
        <end position="466"/>
    </location>
</feature>
<dbReference type="AlphaFoldDB" id="A0A226I209"/>
<name>A0A226I209_9FLAO</name>
<feature type="domain" description="SusD-like N-terminal" evidence="8">
    <location>
        <begin position="40"/>
        <end position="229"/>
    </location>
</feature>
<evidence type="ECO:0000313" key="10">
    <source>
        <dbReference type="Proteomes" id="UP000198336"/>
    </source>
</evidence>
<dbReference type="Pfam" id="PF07980">
    <property type="entry name" value="SusD_RagB"/>
    <property type="match status" value="1"/>
</dbReference>
<keyword evidence="5" id="KW-0998">Cell outer membrane</keyword>
<sequence length="466" mass="52172">MKTNIKLLFATVLVTFLSACTDDIINKEPLDELSPETLFQTDGGFRSALDGVYGVMKQDFFGYSHGIYSIPEAISDDVVGSSNSKDYSFDGSLENIYPLAYTSTTGNIEGFWKISYQALNNVNTIIRQARKSTLANKNVFLGEALGIRALLYYNLYRFYAPAYNTNKTALAVPYRFETDALLDIKPRNTSAEVINYILADLNEAAPLAANTVNSYRISKTAIYALLARVSHETGDYKNAIVYANLALTDTRYKLDTTLAALQKEWDKDDSGEIMFRIRFENNETQYTAGIFAIPVMSSYPYLVSNDLISLYDQNKDLRFSVYFKTHPTVKGSYFPKKQAGTRTTNAATFDPGNIDLKLIRVPEMYLILAESYLKENNSAVALVNLNKLRNARGLGDFLGADLNKEILNERRRELAFEGFRFTELKRLGLGFTRVVGGGLAPKADRFALPIPQTEIDRSGIPQNPGY</sequence>
<dbReference type="Proteomes" id="UP000198336">
    <property type="component" value="Unassembled WGS sequence"/>
</dbReference>
<evidence type="ECO:0000256" key="6">
    <source>
        <dbReference type="SAM" id="SignalP"/>
    </source>
</evidence>
<organism evidence="9 10">
    <name type="scientific">Flavobacterium oncorhynchi</name>
    <dbReference type="NCBI Taxonomy" id="728056"/>
    <lineage>
        <taxon>Bacteria</taxon>
        <taxon>Pseudomonadati</taxon>
        <taxon>Bacteroidota</taxon>
        <taxon>Flavobacteriia</taxon>
        <taxon>Flavobacteriales</taxon>
        <taxon>Flavobacteriaceae</taxon>
        <taxon>Flavobacterium</taxon>
    </lineage>
</organism>
<gene>
    <name evidence="9" type="ORF">B0A75_08190</name>
</gene>
<comment type="similarity">
    <text evidence="2">Belongs to the SusD family.</text>
</comment>
<dbReference type="PROSITE" id="PS51257">
    <property type="entry name" value="PROKAR_LIPOPROTEIN"/>
    <property type="match status" value="1"/>
</dbReference>
<comment type="subcellular location">
    <subcellularLocation>
        <location evidence="1">Cell outer membrane</location>
    </subcellularLocation>
</comment>